<proteinExistence type="predicted"/>
<feature type="region of interest" description="Disordered" evidence="1">
    <location>
        <begin position="1"/>
        <end position="85"/>
    </location>
</feature>
<feature type="compositionally biased region" description="Low complexity" evidence="1">
    <location>
        <begin position="56"/>
        <end position="69"/>
    </location>
</feature>
<evidence type="ECO:0000256" key="1">
    <source>
        <dbReference type="SAM" id="MobiDB-lite"/>
    </source>
</evidence>
<evidence type="ECO:0000313" key="3">
    <source>
        <dbReference type="Proteomes" id="UP001307889"/>
    </source>
</evidence>
<feature type="compositionally biased region" description="Pro residues" evidence="1">
    <location>
        <begin position="33"/>
        <end position="55"/>
    </location>
</feature>
<name>A0ABN7BDQ9_9HEMI</name>
<evidence type="ECO:0000313" key="2">
    <source>
        <dbReference type="EMBL" id="BET01990.1"/>
    </source>
</evidence>
<keyword evidence="3" id="KW-1185">Reference proteome</keyword>
<dbReference type="Proteomes" id="UP001307889">
    <property type="component" value="Chromosome 13"/>
</dbReference>
<organism evidence="2 3">
    <name type="scientific">Nesidiocoris tenuis</name>
    <dbReference type="NCBI Taxonomy" id="355587"/>
    <lineage>
        <taxon>Eukaryota</taxon>
        <taxon>Metazoa</taxon>
        <taxon>Ecdysozoa</taxon>
        <taxon>Arthropoda</taxon>
        <taxon>Hexapoda</taxon>
        <taxon>Insecta</taxon>
        <taxon>Pterygota</taxon>
        <taxon>Neoptera</taxon>
        <taxon>Paraneoptera</taxon>
        <taxon>Hemiptera</taxon>
        <taxon>Heteroptera</taxon>
        <taxon>Panheteroptera</taxon>
        <taxon>Cimicomorpha</taxon>
        <taxon>Miridae</taxon>
        <taxon>Dicyphina</taxon>
        <taxon>Nesidiocoris</taxon>
    </lineage>
</organism>
<reference evidence="2 3" key="1">
    <citation type="submission" date="2023-09" db="EMBL/GenBank/DDBJ databases">
        <title>Nesidiocoris tenuis whole genome shotgun sequence.</title>
        <authorList>
            <person name="Shibata T."/>
            <person name="Shimoda M."/>
            <person name="Kobayashi T."/>
            <person name="Uehara T."/>
        </authorList>
    </citation>
    <scope>NUCLEOTIDE SEQUENCE [LARGE SCALE GENOMIC DNA]</scope>
    <source>
        <strain evidence="2 3">Japan</strain>
    </source>
</reference>
<accession>A0ABN7BDQ9</accession>
<feature type="compositionally biased region" description="Low complexity" evidence="1">
    <location>
        <begin position="1"/>
        <end position="20"/>
    </location>
</feature>
<sequence length="85" mass="8635">MGRSNVVTVVSRGRRPGVVAPRRRVPKMSQAPPLSPPNPPPPPDGVDPPPPPGCAPTPGRRGGARIPTGPKGGGGRHALVTSTPF</sequence>
<protein>
    <submittedName>
        <fullName evidence="2">Uncharacterized protein</fullName>
    </submittedName>
</protein>
<gene>
    <name evidence="2" type="ORF">NTJ_14808</name>
</gene>
<dbReference type="EMBL" id="AP028921">
    <property type="protein sequence ID" value="BET01990.1"/>
    <property type="molecule type" value="Genomic_DNA"/>
</dbReference>